<dbReference type="Gene3D" id="2.40.128.20">
    <property type="match status" value="1"/>
</dbReference>
<dbReference type="InterPro" id="IPR026222">
    <property type="entry name" value="ApoD_vertbrte"/>
</dbReference>
<keyword evidence="8" id="KW-1015">Disulfide bond</keyword>
<dbReference type="InterPro" id="IPR000566">
    <property type="entry name" value="Lipocln_cytosolic_FA-bd_dom"/>
</dbReference>
<dbReference type="Ensembl" id="ENSSORT00005059660.1">
    <property type="protein sequence ID" value="ENSSORP00005058337.1"/>
    <property type="gene ID" value="ENSSORG00005025754.1"/>
</dbReference>
<keyword evidence="13" id="KW-1185">Reference proteome</keyword>
<comment type="subcellular location">
    <subcellularLocation>
        <location evidence="1">Secreted</location>
    </subcellularLocation>
</comment>
<reference evidence="12" key="2">
    <citation type="submission" date="2025-08" db="UniProtKB">
        <authorList>
            <consortium name="Ensembl"/>
        </authorList>
    </citation>
    <scope>IDENTIFICATION</scope>
</reference>
<keyword evidence="9" id="KW-0325">Glycoprotein</keyword>
<dbReference type="PANTHER" id="PTHR10612:SF34">
    <property type="entry name" value="APOLIPOPROTEIN D"/>
    <property type="match status" value="1"/>
</dbReference>
<evidence type="ECO:0000256" key="9">
    <source>
        <dbReference type="ARBA" id="ARBA00023180"/>
    </source>
</evidence>
<dbReference type="Proteomes" id="UP000472271">
    <property type="component" value="Chromosome 20"/>
</dbReference>
<dbReference type="GO" id="GO:0007420">
    <property type="term" value="P:brain development"/>
    <property type="evidence" value="ECO:0007669"/>
    <property type="project" value="InterPro"/>
</dbReference>
<proteinExistence type="inferred from homology"/>
<feature type="domain" description="Lipocalin/cytosolic fatty-acid binding" evidence="11">
    <location>
        <begin position="38"/>
        <end position="183"/>
    </location>
</feature>
<evidence type="ECO:0000313" key="13">
    <source>
        <dbReference type="Proteomes" id="UP000472271"/>
    </source>
</evidence>
<dbReference type="PANTHER" id="PTHR10612">
    <property type="entry name" value="APOLIPOPROTEIN D"/>
    <property type="match status" value="1"/>
</dbReference>
<keyword evidence="4" id="KW-0813">Transport</keyword>
<dbReference type="PRINTS" id="PR01219">
    <property type="entry name" value="APOLIPOPROTD"/>
</dbReference>
<dbReference type="FunFam" id="2.40.128.20:FF:000003">
    <property type="entry name" value="Apolipoprotein D"/>
    <property type="match status" value="1"/>
</dbReference>
<evidence type="ECO:0000256" key="7">
    <source>
        <dbReference type="ARBA" id="ARBA00023121"/>
    </source>
</evidence>
<comment type="similarity">
    <text evidence="2">Belongs to the calycin superfamily. Lipocalin family.</text>
</comment>
<evidence type="ECO:0000256" key="10">
    <source>
        <dbReference type="ARBA" id="ARBA00023283"/>
    </source>
</evidence>
<evidence type="ECO:0000256" key="4">
    <source>
        <dbReference type="ARBA" id="ARBA00022448"/>
    </source>
</evidence>
<evidence type="ECO:0000256" key="6">
    <source>
        <dbReference type="ARBA" id="ARBA00022729"/>
    </source>
</evidence>
<dbReference type="PRINTS" id="PR02058">
    <property type="entry name" value="APODVERTBRTE"/>
</dbReference>
<dbReference type="GO" id="GO:0000302">
    <property type="term" value="P:response to reactive oxygen species"/>
    <property type="evidence" value="ECO:0007669"/>
    <property type="project" value="TreeGrafter"/>
</dbReference>
<evidence type="ECO:0000256" key="5">
    <source>
        <dbReference type="ARBA" id="ARBA00022525"/>
    </source>
</evidence>
<evidence type="ECO:0000256" key="3">
    <source>
        <dbReference type="ARBA" id="ARBA00019890"/>
    </source>
</evidence>
<dbReference type="GO" id="GO:0042246">
    <property type="term" value="P:tissue regeneration"/>
    <property type="evidence" value="ECO:0007669"/>
    <property type="project" value="InterPro"/>
</dbReference>
<name>A0A673CZB1_9TELE</name>
<dbReference type="GO" id="GO:0005576">
    <property type="term" value="C:extracellular region"/>
    <property type="evidence" value="ECO:0007669"/>
    <property type="project" value="UniProtKB-SubCell"/>
</dbReference>
<dbReference type="GO" id="GO:0005737">
    <property type="term" value="C:cytoplasm"/>
    <property type="evidence" value="ECO:0007669"/>
    <property type="project" value="TreeGrafter"/>
</dbReference>
<evidence type="ECO:0000313" key="12">
    <source>
        <dbReference type="Ensembl" id="ENSSORP00005058337.1"/>
    </source>
</evidence>
<dbReference type="GO" id="GO:0006869">
    <property type="term" value="P:lipid transport"/>
    <property type="evidence" value="ECO:0007669"/>
    <property type="project" value="InterPro"/>
</dbReference>
<reference evidence="12" key="3">
    <citation type="submission" date="2025-09" db="UniProtKB">
        <authorList>
            <consortium name="Ensembl"/>
        </authorList>
    </citation>
    <scope>IDENTIFICATION</scope>
</reference>
<keyword evidence="10" id="KW-0873">Pyrrolidone carboxylic acid</keyword>
<keyword evidence="5" id="KW-0964">Secreted</keyword>
<dbReference type="InterPro" id="IPR012674">
    <property type="entry name" value="Calycin"/>
</dbReference>
<evidence type="ECO:0000256" key="8">
    <source>
        <dbReference type="ARBA" id="ARBA00023157"/>
    </source>
</evidence>
<gene>
    <name evidence="12" type="primary">apod</name>
</gene>
<dbReference type="AlphaFoldDB" id="A0A673CZB1"/>
<keyword evidence="6" id="KW-0732">Signal</keyword>
<keyword evidence="7" id="KW-0446">Lipid-binding</keyword>
<dbReference type="GO" id="GO:0008289">
    <property type="term" value="F:lipid binding"/>
    <property type="evidence" value="ECO:0007669"/>
    <property type="project" value="UniProtKB-KW"/>
</dbReference>
<dbReference type="CDD" id="cd19437">
    <property type="entry name" value="lipocalin_apoD-like"/>
    <property type="match status" value="1"/>
</dbReference>
<organism evidence="12 13">
    <name type="scientific">Sphaeramia orbicularis</name>
    <name type="common">orbiculate cardinalfish</name>
    <dbReference type="NCBI Taxonomy" id="375764"/>
    <lineage>
        <taxon>Eukaryota</taxon>
        <taxon>Metazoa</taxon>
        <taxon>Chordata</taxon>
        <taxon>Craniata</taxon>
        <taxon>Vertebrata</taxon>
        <taxon>Euteleostomi</taxon>
        <taxon>Actinopterygii</taxon>
        <taxon>Neopterygii</taxon>
        <taxon>Teleostei</taxon>
        <taxon>Neoteleostei</taxon>
        <taxon>Acanthomorphata</taxon>
        <taxon>Gobiaria</taxon>
        <taxon>Kurtiformes</taxon>
        <taxon>Apogonoidei</taxon>
        <taxon>Apogonidae</taxon>
        <taxon>Apogoninae</taxon>
        <taxon>Sphaeramia</taxon>
    </lineage>
</organism>
<evidence type="ECO:0000256" key="1">
    <source>
        <dbReference type="ARBA" id="ARBA00004613"/>
    </source>
</evidence>
<dbReference type="InterPro" id="IPR002969">
    <property type="entry name" value="ApolipopD"/>
</dbReference>
<accession>A0A673CZB1</accession>
<reference evidence="12" key="1">
    <citation type="submission" date="2019-06" db="EMBL/GenBank/DDBJ databases">
        <authorList>
            <consortium name="Wellcome Sanger Institute Data Sharing"/>
        </authorList>
    </citation>
    <scope>NUCLEOTIDE SEQUENCE [LARGE SCALE GENOMIC DNA]</scope>
</reference>
<dbReference type="InParanoid" id="A0A673CZB1"/>
<dbReference type="Pfam" id="PF08212">
    <property type="entry name" value="Lipocalin_2"/>
    <property type="match status" value="1"/>
</dbReference>
<evidence type="ECO:0000256" key="2">
    <source>
        <dbReference type="ARBA" id="ARBA00006889"/>
    </source>
</evidence>
<dbReference type="GO" id="GO:0006629">
    <property type="term" value="P:lipid metabolic process"/>
    <property type="evidence" value="ECO:0007669"/>
    <property type="project" value="TreeGrafter"/>
</dbReference>
<sequence>MFDTPGLTNKDPNIHWQPKSSTDINCLIPIDPLILSIHYMGTWYEIEKLPAAFERGECVQATYSRLPDGMVKVYNEELLPDGKINSIEGVAEVKDPSQPAILSVSFFKGNIVIVFCSPYWVLSTDYKSYSLVYSCSDYLSLFHIDFAWILARTRVLSEDFVNQLRGKLEAAGVNIKQLTVTNQTDCAGHHTFNF</sequence>
<protein>
    <recommendedName>
        <fullName evidence="3">Apolipoprotein D</fullName>
    </recommendedName>
</protein>
<dbReference type="SUPFAM" id="SSF50814">
    <property type="entry name" value="Lipocalins"/>
    <property type="match status" value="1"/>
</dbReference>
<evidence type="ECO:0000259" key="11">
    <source>
        <dbReference type="Pfam" id="PF08212"/>
    </source>
</evidence>